<feature type="site" description="Important for catalytic activity and assists the phosphoryl transfer reaction to Asp8 by balancing charge and orienting the reacting groups" evidence="13">
    <location>
        <position position="114"/>
    </location>
</feature>
<dbReference type="Proteomes" id="UP000593601">
    <property type="component" value="Chromosome"/>
</dbReference>
<feature type="binding site" evidence="11">
    <location>
        <begin position="114"/>
        <end position="118"/>
    </location>
    <ligand>
        <name>substrate</name>
    </ligand>
</feature>
<evidence type="ECO:0000256" key="4">
    <source>
        <dbReference type="ARBA" id="ARBA00022842"/>
    </source>
</evidence>
<dbReference type="SUPFAM" id="SSF56784">
    <property type="entry name" value="HAD-like"/>
    <property type="match status" value="1"/>
</dbReference>
<feature type="binding site" evidence="12">
    <location>
        <position position="11"/>
    </location>
    <ligand>
        <name>Mg(2+)</name>
        <dbReference type="ChEBI" id="CHEBI:18420"/>
    </ligand>
</feature>
<dbReference type="InterPro" id="IPR023214">
    <property type="entry name" value="HAD_sf"/>
</dbReference>
<accession>A0A7M2RE44</accession>
<feature type="binding site" evidence="11">
    <location>
        <begin position="9"/>
        <end position="11"/>
    </location>
    <ligand>
        <name>substrate</name>
    </ligand>
</feature>
<feature type="binding site" evidence="11">
    <location>
        <position position="76"/>
    </location>
    <ligand>
        <name>substrate</name>
    </ligand>
</feature>
<evidence type="ECO:0000256" key="11">
    <source>
        <dbReference type="PIRSR" id="PIRSR610972-2"/>
    </source>
</evidence>
<dbReference type="GO" id="GO:0000287">
    <property type="term" value="F:magnesium ion binding"/>
    <property type="evidence" value="ECO:0007669"/>
    <property type="project" value="InterPro"/>
</dbReference>
<keyword evidence="4 12" id="KW-0460">Magnesium</keyword>
<comment type="similarity">
    <text evidence="1">Belongs to the HAD-like hydrolase superfamily. CbbY/CbbZ/Gph/YieH family.</text>
</comment>
<dbReference type="PANTHER" id="PTHR46193:SF18">
    <property type="entry name" value="HEXITOL PHOSPHATASE B"/>
    <property type="match status" value="1"/>
</dbReference>
<feature type="binding site" evidence="11">
    <location>
        <begin position="44"/>
        <end position="49"/>
    </location>
    <ligand>
        <name>substrate</name>
    </ligand>
</feature>
<comment type="catalytic activity">
    <reaction evidence="7">
        <text>beta-D-glucose 1-phosphate = beta-D-glucose 6-phosphate</text>
        <dbReference type="Rhea" id="RHEA:20113"/>
        <dbReference type="ChEBI" id="CHEBI:57684"/>
        <dbReference type="ChEBI" id="CHEBI:58247"/>
        <dbReference type="EC" id="5.4.2.6"/>
    </reaction>
</comment>
<feature type="site" description="Important for catalytic activity and assists the phosphoryl transfer reaction to Asp8 by balancing charge and orienting the reacting groups" evidence="13">
    <location>
        <position position="145"/>
    </location>
</feature>
<gene>
    <name evidence="14" type="primary">pgmB</name>
    <name evidence="14" type="ORF">INP51_11325</name>
</gene>
<evidence type="ECO:0000313" key="14">
    <source>
        <dbReference type="EMBL" id="QOV18595.1"/>
    </source>
</evidence>
<dbReference type="InterPro" id="IPR023198">
    <property type="entry name" value="PGP-like_dom2"/>
</dbReference>
<feature type="binding site" evidence="11">
    <location>
        <position position="25"/>
    </location>
    <ligand>
        <name>substrate</name>
    </ligand>
</feature>
<dbReference type="EMBL" id="CP063304">
    <property type="protein sequence ID" value="QOV18595.1"/>
    <property type="molecule type" value="Genomic_DNA"/>
</dbReference>
<evidence type="ECO:0000256" key="9">
    <source>
        <dbReference type="ARBA" id="ARBA00044991"/>
    </source>
</evidence>
<dbReference type="Gene3D" id="3.40.50.1000">
    <property type="entry name" value="HAD superfamily/HAD-like"/>
    <property type="match status" value="1"/>
</dbReference>
<evidence type="ECO:0000256" key="8">
    <source>
        <dbReference type="ARBA" id="ARBA00044968"/>
    </source>
</evidence>
<keyword evidence="15" id="KW-1185">Reference proteome</keyword>
<dbReference type="SFLD" id="SFLDS00003">
    <property type="entry name" value="Haloacid_Dehalogenase"/>
    <property type="match status" value="1"/>
</dbReference>
<dbReference type="NCBIfam" id="TIGR01990">
    <property type="entry name" value="bPGM"/>
    <property type="match status" value="1"/>
</dbReference>
<feature type="binding site" evidence="12">
    <location>
        <position position="170"/>
    </location>
    <ligand>
        <name>Mg(2+)</name>
        <dbReference type="ChEBI" id="CHEBI:18420"/>
    </ligand>
</feature>
<comment type="cofactor">
    <cofactor evidence="12">
        <name>Mg(2+)</name>
        <dbReference type="ChEBI" id="CHEBI:18420"/>
    </cofactor>
    <text evidence="12">Binds 2 magnesium ions per subunit.</text>
</comment>
<dbReference type="InterPro" id="IPR006439">
    <property type="entry name" value="HAD-SF_hydro_IA"/>
</dbReference>
<dbReference type="SFLD" id="SFLDG01135">
    <property type="entry name" value="C1.5.6:_HAD__Beta-PGM__Phospha"/>
    <property type="match status" value="1"/>
</dbReference>
<name>A0A7M2RE44_9FIRM</name>
<dbReference type="Gene3D" id="1.10.150.240">
    <property type="entry name" value="Putative phosphatase, domain 2"/>
    <property type="match status" value="1"/>
</dbReference>
<dbReference type="NCBIfam" id="TIGR01549">
    <property type="entry name" value="HAD-SF-IA-v1"/>
    <property type="match status" value="1"/>
</dbReference>
<dbReference type="GO" id="GO:0008801">
    <property type="term" value="F:beta-phosphoglucomutase activity"/>
    <property type="evidence" value="ECO:0007669"/>
    <property type="project" value="UniProtKB-EC"/>
</dbReference>
<dbReference type="GO" id="GO:0005975">
    <property type="term" value="P:carbohydrate metabolic process"/>
    <property type="evidence" value="ECO:0007669"/>
    <property type="project" value="InterPro"/>
</dbReference>
<feature type="binding site" evidence="12">
    <location>
        <position position="169"/>
    </location>
    <ligand>
        <name>Mg(2+)</name>
        <dbReference type="ChEBI" id="CHEBI:18420"/>
    </ligand>
</feature>
<evidence type="ECO:0000313" key="15">
    <source>
        <dbReference type="Proteomes" id="UP000593601"/>
    </source>
</evidence>
<dbReference type="CDD" id="cd02598">
    <property type="entry name" value="HAD_BPGM"/>
    <property type="match status" value="1"/>
</dbReference>
<dbReference type="RefSeq" id="WP_193734957.1">
    <property type="nucleotide sequence ID" value="NZ_CP063304.1"/>
</dbReference>
<dbReference type="InterPro" id="IPR010972">
    <property type="entry name" value="Beta-PGM"/>
</dbReference>
<keyword evidence="5 14" id="KW-0413">Isomerase</keyword>
<dbReference type="NCBIfam" id="TIGR01509">
    <property type="entry name" value="HAD-SF-IA-v3"/>
    <property type="match status" value="1"/>
</dbReference>
<evidence type="ECO:0000256" key="3">
    <source>
        <dbReference type="ARBA" id="ARBA00022723"/>
    </source>
</evidence>
<dbReference type="SFLD" id="SFLDG01129">
    <property type="entry name" value="C1.5:_HAD__Beta-PGM__Phosphata"/>
    <property type="match status" value="1"/>
</dbReference>
<feature type="active site" description="Proton donor/acceptor" evidence="10">
    <location>
        <position position="11"/>
    </location>
</feature>
<evidence type="ECO:0000256" key="5">
    <source>
        <dbReference type="ARBA" id="ARBA00023235"/>
    </source>
</evidence>
<dbReference type="InterPro" id="IPR051600">
    <property type="entry name" value="Beta-PGM-like"/>
</dbReference>
<dbReference type="AlphaFoldDB" id="A0A7M2RE44"/>
<protein>
    <recommendedName>
        <fullName evidence="9">Beta-phosphoglucomutase</fullName>
        <ecNumber evidence="8">5.4.2.6</ecNumber>
    </recommendedName>
</protein>
<evidence type="ECO:0000256" key="7">
    <source>
        <dbReference type="ARBA" id="ARBA00044926"/>
    </source>
</evidence>
<dbReference type="Pfam" id="PF00702">
    <property type="entry name" value="Hydrolase"/>
    <property type="match status" value="1"/>
</dbReference>
<dbReference type="KEGG" id="bliq:INP51_11325"/>
<feature type="binding site" evidence="11">
    <location>
        <position position="145"/>
    </location>
    <ligand>
        <name>substrate</name>
    </ligand>
</feature>
<evidence type="ECO:0000256" key="10">
    <source>
        <dbReference type="PIRSR" id="PIRSR610972-1"/>
    </source>
</evidence>
<keyword evidence="3 12" id="KW-0479">Metal-binding</keyword>
<evidence type="ECO:0000256" key="13">
    <source>
        <dbReference type="PIRSR" id="PIRSR610972-4"/>
    </source>
</evidence>
<feature type="active site" description="Nucleophile" evidence="10">
    <location>
        <position position="9"/>
    </location>
</feature>
<dbReference type="EC" id="5.4.2.6" evidence="8"/>
<reference evidence="14 15" key="1">
    <citation type="submission" date="2020-10" db="EMBL/GenBank/DDBJ databases">
        <title>Blautia liquoris sp.nov., isolated from the mud in a fermentation cellar used for the production of Chinese strong-flavoured liquor.</title>
        <authorList>
            <person name="Lu L."/>
        </authorList>
    </citation>
    <scope>NUCLEOTIDE SEQUENCE [LARGE SCALE GENOMIC DNA]</scope>
    <source>
        <strain evidence="14 15">LZLJ-3</strain>
    </source>
</reference>
<feature type="binding site" evidence="11">
    <location>
        <position position="52"/>
    </location>
    <ligand>
        <name>substrate</name>
    </ligand>
</feature>
<organism evidence="14 15">
    <name type="scientific">Blautia liquoris</name>
    <dbReference type="NCBI Taxonomy" id="2779518"/>
    <lineage>
        <taxon>Bacteria</taxon>
        <taxon>Bacillati</taxon>
        <taxon>Bacillota</taxon>
        <taxon>Clostridia</taxon>
        <taxon>Lachnospirales</taxon>
        <taxon>Lachnospiraceae</taxon>
        <taxon>Blautia</taxon>
    </lineage>
</organism>
<proteinExistence type="inferred from homology"/>
<feature type="binding site" evidence="12">
    <location>
        <position position="9"/>
    </location>
    <ligand>
        <name>Mg(2+)</name>
        <dbReference type="ChEBI" id="CHEBI:18420"/>
    </ligand>
</feature>
<evidence type="ECO:0000256" key="1">
    <source>
        <dbReference type="ARBA" id="ARBA00006171"/>
    </source>
</evidence>
<evidence type="ECO:0000256" key="2">
    <source>
        <dbReference type="ARBA" id="ARBA00022553"/>
    </source>
</evidence>
<evidence type="ECO:0000256" key="12">
    <source>
        <dbReference type="PIRSR" id="PIRSR610972-3"/>
    </source>
</evidence>
<dbReference type="PANTHER" id="PTHR46193">
    <property type="entry name" value="6-PHOSPHOGLUCONATE PHOSPHATASE"/>
    <property type="match status" value="1"/>
</dbReference>
<dbReference type="InterPro" id="IPR010976">
    <property type="entry name" value="B-phosphoglucomutase_hydrolase"/>
</dbReference>
<keyword evidence="2" id="KW-0597">Phosphoprotein</keyword>
<evidence type="ECO:0000256" key="6">
    <source>
        <dbReference type="ARBA" id="ARBA00023277"/>
    </source>
</evidence>
<dbReference type="InterPro" id="IPR036412">
    <property type="entry name" value="HAD-like_sf"/>
</dbReference>
<keyword evidence="6" id="KW-0119">Carbohydrate metabolism</keyword>
<sequence length="212" mass="23778">MKYRAVIFDLDGVICYTDKYHYQAWKAIACELGIHFDQKINNRLRGVSRMESFDIILEGYHGTLSQEEKKAYTEKKNQIYQALLKNMTKDELAPDVKKTLDSLRDKGLKLAIGSSSRNAQFILDQIGLGHYFDAVSDGNNILHSKPDPEVFLKAAQYLGEEPEKCLVVEDAKAGIQAAQAGGMDSAALLDAVLFPQATYKLMHFTDLLQVVE</sequence>
<dbReference type="NCBIfam" id="TIGR02009">
    <property type="entry name" value="PGMB-YQAB-SF"/>
    <property type="match status" value="1"/>
</dbReference>